<keyword evidence="2" id="KW-1185">Reference proteome</keyword>
<evidence type="ECO:0000313" key="2">
    <source>
        <dbReference type="Proteomes" id="UP000821865"/>
    </source>
</evidence>
<sequence>MANSRDDADVESDCQIAPSKLIGMKAASAAPRATTAAQDMDTLDAAQASPFSTAKDIGADARVSASVSTIKGPLAEGKLRSHVAAQKPRLSEANETVRLNFATEYVSQLDHRRLENCTFFRRVSLHNRQRALDCLNLTT</sequence>
<evidence type="ECO:0000313" key="1">
    <source>
        <dbReference type="EMBL" id="KAH7970308.1"/>
    </source>
</evidence>
<proteinExistence type="predicted"/>
<name>A0ACB8DHW3_DERSI</name>
<organism evidence="1 2">
    <name type="scientific">Dermacentor silvarum</name>
    <name type="common">Tick</name>
    <dbReference type="NCBI Taxonomy" id="543639"/>
    <lineage>
        <taxon>Eukaryota</taxon>
        <taxon>Metazoa</taxon>
        <taxon>Ecdysozoa</taxon>
        <taxon>Arthropoda</taxon>
        <taxon>Chelicerata</taxon>
        <taxon>Arachnida</taxon>
        <taxon>Acari</taxon>
        <taxon>Parasitiformes</taxon>
        <taxon>Ixodida</taxon>
        <taxon>Ixodoidea</taxon>
        <taxon>Ixodidae</taxon>
        <taxon>Rhipicephalinae</taxon>
        <taxon>Dermacentor</taxon>
    </lineage>
</organism>
<protein>
    <submittedName>
        <fullName evidence="1">Uncharacterized protein</fullName>
    </submittedName>
</protein>
<reference evidence="1" key="1">
    <citation type="submission" date="2020-05" db="EMBL/GenBank/DDBJ databases">
        <title>Large-scale comparative analyses of tick genomes elucidate their genetic diversity and vector capacities.</title>
        <authorList>
            <person name="Jia N."/>
            <person name="Wang J."/>
            <person name="Shi W."/>
            <person name="Du L."/>
            <person name="Sun Y."/>
            <person name="Zhan W."/>
            <person name="Jiang J."/>
            <person name="Wang Q."/>
            <person name="Zhang B."/>
            <person name="Ji P."/>
            <person name="Sakyi L.B."/>
            <person name="Cui X."/>
            <person name="Yuan T."/>
            <person name="Jiang B."/>
            <person name="Yang W."/>
            <person name="Lam T.T.-Y."/>
            <person name="Chang Q."/>
            <person name="Ding S."/>
            <person name="Wang X."/>
            <person name="Zhu J."/>
            <person name="Ruan X."/>
            <person name="Zhao L."/>
            <person name="Wei J."/>
            <person name="Que T."/>
            <person name="Du C."/>
            <person name="Cheng J."/>
            <person name="Dai P."/>
            <person name="Han X."/>
            <person name="Huang E."/>
            <person name="Gao Y."/>
            <person name="Liu J."/>
            <person name="Shao H."/>
            <person name="Ye R."/>
            <person name="Li L."/>
            <person name="Wei W."/>
            <person name="Wang X."/>
            <person name="Wang C."/>
            <person name="Yang T."/>
            <person name="Huo Q."/>
            <person name="Li W."/>
            <person name="Guo W."/>
            <person name="Chen H."/>
            <person name="Zhou L."/>
            <person name="Ni X."/>
            <person name="Tian J."/>
            <person name="Zhou Y."/>
            <person name="Sheng Y."/>
            <person name="Liu T."/>
            <person name="Pan Y."/>
            <person name="Xia L."/>
            <person name="Li J."/>
            <person name="Zhao F."/>
            <person name="Cao W."/>
        </authorList>
    </citation>
    <scope>NUCLEOTIDE SEQUENCE</scope>
    <source>
        <strain evidence="1">Dsil-2018</strain>
    </source>
</reference>
<gene>
    <name evidence="1" type="ORF">HPB49_002549</name>
</gene>
<comment type="caution">
    <text evidence="1">The sequence shown here is derived from an EMBL/GenBank/DDBJ whole genome shotgun (WGS) entry which is preliminary data.</text>
</comment>
<accession>A0ACB8DHW3</accession>
<dbReference type="Proteomes" id="UP000821865">
    <property type="component" value="Chromosome 11"/>
</dbReference>
<dbReference type="EMBL" id="CM023480">
    <property type="protein sequence ID" value="KAH7970308.1"/>
    <property type="molecule type" value="Genomic_DNA"/>
</dbReference>